<keyword evidence="3" id="KW-1185">Reference proteome</keyword>
<dbReference type="RefSeq" id="WP_318598211.1">
    <property type="nucleotide sequence ID" value="NZ_JAWSTH010000042.1"/>
</dbReference>
<evidence type="ECO:0000313" key="2">
    <source>
        <dbReference type="EMBL" id="MDW5595866.1"/>
    </source>
</evidence>
<reference evidence="3" key="1">
    <citation type="submission" date="2023-07" db="EMBL/GenBank/DDBJ databases">
        <title>Conexibacter stalactiti sp. nov., isolated from stalactites in a lava cave and emended description of the genus Conexibacter.</title>
        <authorList>
            <person name="Lee S.D."/>
        </authorList>
    </citation>
    <scope>NUCLEOTIDE SEQUENCE [LARGE SCALE GENOMIC DNA]</scope>
    <source>
        <strain evidence="3">KCTC 39840</strain>
    </source>
</reference>
<evidence type="ECO:0000256" key="1">
    <source>
        <dbReference type="SAM" id="MobiDB-lite"/>
    </source>
</evidence>
<proteinExistence type="predicted"/>
<comment type="caution">
    <text evidence="2">The sequence shown here is derived from an EMBL/GenBank/DDBJ whole genome shotgun (WGS) entry which is preliminary data.</text>
</comment>
<gene>
    <name evidence="2" type="ORF">R7226_16070</name>
</gene>
<name>A0ABU4HRC2_9ACTN</name>
<feature type="region of interest" description="Disordered" evidence="1">
    <location>
        <begin position="62"/>
        <end position="126"/>
    </location>
</feature>
<evidence type="ECO:0008006" key="4">
    <source>
        <dbReference type="Google" id="ProtNLM"/>
    </source>
</evidence>
<feature type="compositionally biased region" description="Basic and acidic residues" evidence="1">
    <location>
        <begin position="95"/>
        <end position="123"/>
    </location>
</feature>
<sequence length="230" mass="25308">MATKDIRTTQAHVSCDVCGRTLLRGERAETYLVGGTRREVCELCQPRALHEGWVREGAALERGTRPASGERRRSLFSRLKRPRPDDGAAPNGGSRGHDEPRDASPARSSSRVERLEPQRELRQVRAVPTNVEQRTATAIERFNQSEHPRTIAGVARSLGAPVVVARALEEPASIVTIVVSWELCWYRYEVDLDGGAVRSAGQGYELEELEPADRVEANAVADEYGALTPA</sequence>
<dbReference type="EMBL" id="JAWSTH010000042">
    <property type="protein sequence ID" value="MDW5595866.1"/>
    <property type="molecule type" value="Genomic_DNA"/>
</dbReference>
<dbReference type="Proteomes" id="UP001284601">
    <property type="component" value="Unassembled WGS sequence"/>
</dbReference>
<evidence type="ECO:0000313" key="3">
    <source>
        <dbReference type="Proteomes" id="UP001284601"/>
    </source>
</evidence>
<protein>
    <recommendedName>
        <fullName evidence="4">ClpX-type ZB domain-containing protein</fullName>
    </recommendedName>
</protein>
<feature type="compositionally biased region" description="Basic and acidic residues" evidence="1">
    <location>
        <begin position="62"/>
        <end position="73"/>
    </location>
</feature>
<reference evidence="2 3" key="2">
    <citation type="submission" date="2023-10" db="EMBL/GenBank/DDBJ databases">
        <authorList>
            <person name="Han X.F."/>
        </authorList>
    </citation>
    <scope>NUCLEOTIDE SEQUENCE [LARGE SCALE GENOMIC DNA]</scope>
    <source>
        <strain evidence="2 3">KCTC 39840</strain>
    </source>
</reference>
<accession>A0ABU4HRC2</accession>
<organism evidence="2 3">
    <name type="scientific">Conexibacter stalactiti</name>
    <dbReference type="NCBI Taxonomy" id="1940611"/>
    <lineage>
        <taxon>Bacteria</taxon>
        <taxon>Bacillati</taxon>
        <taxon>Actinomycetota</taxon>
        <taxon>Thermoleophilia</taxon>
        <taxon>Solirubrobacterales</taxon>
        <taxon>Conexibacteraceae</taxon>
        <taxon>Conexibacter</taxon>
    </lineage>
</organism>